<dbReference type="Gene3D" id="3.20.20.300">
    <property type="entry name" value="Glycoside hydrolase, family 3, N-terminal domain"/>
    <property type="match status" value="1"/>
</dbReference>
<evidence type="ECO:0000259" key="4">
    <source>
        <dbReference type="Pfam" id="PF00933"/>
    </source>
</evidence>
<dbReference type="InterPro" id="IPR019800">
    <property type="entry name" value="Glyco_hydro_3_AS"/>
</dbReference>
<dbReference type="AlphaFoldDB" id="B8FJK3"/>
<dbReference type="Proteomes" id="UP000000739">
    <property type="component" value="Chromosome"/>
</dbReference>
<dbReference type="GO" id="GO:0004563">
    <property type="term" value="F:beta-N-acetylhexosaminidase activity"/>
    <property type="evidence" value="ECO:0007669"/>
    <property type="project" value="UniProtKB-EC"/>
</dbReference>
<proteinExistence type="inferred from homology"/>
<comment type="similarity">
    <text evidence="1">Belongs to the glycosyl hydrolase 3 family.</text>
</comment>
<keyword evidence="3 5" id="KW-0326">Glycosidase</keyword>
<dbReference type="CAZy" id="GH3">
    <property type="family name" value="Glycoside Hydrolase Family 3"/>
</dbReference>
<dbReference type="InterPro" id="IPR050226">
    <property type="entry name" value="NagZ_Beta-hexosaminidase"/>
</dbReference>
<evidence type="ECO:0000256" key="2">
    <source>
        <dbReference type="ARBA" id="ARBA00022801"/>
    </source>
</evidence>
<keyword evidence="6" id="KW-1185">Reference proteome</keyword>
<name>B8FJK3_DESAL</name>
<reference evidence="5 6" key="1">
    <citation type="journal article" date="2012" name="Environ. Microbiol.">
        <title>The genome sequence of Desulfatibacillum alkenivorans AK-01: a blueprint for anaerobic alkane oxidation.</title>
        <authorList>
            <person name="Callaghan A.V."/>
            <person name="Morris B.E."/>
            <person name="Pereira I.A."/>
            <person name="McInerney M.J."/>
            <person name="Austin R.N."/>
            <person name="Groves J.T."/>
            <person name="Kukor J.J."/>
            <person name="Suflita J.M."/>
            <person name="Young L.Y."/>
            <person name="Zylstra G.J."/>
            <person name="Wawrik B."/>
        </authorList>
    </citation>
    <scope>NUCLEOTIDE SEQUENCE [LARGE SCALE GENOMIC DNA]</scope>
    <source>
        <strain evidence="5 6">AK-01</strain>
    </source>
</reference>
<dbReference type="InterPro" id="IPR001764">
    <property type="entry name" value="Glyco_hydro_3_N"/>
</dbReference>
<dbReference type="PANTHER" id="PTHR30480">
    <property type="entry name" value="BETA-HEXOSAMINIDASE-RELATED"/>
    <property type="match status" value="1"/>
</dbReference>
<evidence type="ECO:0000313" key="6">
    <source>
        <dbReference type="Proteomes" id="UP000000739"/>
    </source>
</evidence>
<feature type="domain" description="Glycoside hydrolase family 3 N-terminal" evidence="4">
    <location>
        <begin position="12"/>
        <end position="306"/>
    </location>
</feature>
<keyword evidence="2 5" id="KW-0378">Hydrolase</keyword>
<dbReference type="Pfam" id="PF00933">
    <property type="entry name" value="Glyco_hydro_3"/>
    <property type="match status" value="1"/>
</dbReference>
<protein>
    <submittedName>
        <fullName evidence="5">Beta-N-acetylhexosaminidase</fullName>
        <ecNumber evidence="5">3.2.1.52</ecNumber>
    </submittedName>
</protein>
<accession>B8FJK3</accession>
<dbReference type="EMBL" id="CP001322">
    <property type="protein sequence ID" value="ACL05672.1"/>
    <property type="molecule type" value="Genomic_DNA"/>
</dbReference>
<dbReference type="HOGENOM" id="CLU_008392_0_1_7"/>
<dbReference type="SUPFAM" id="SSF51445">
    <property type="entry name" value="(Trans)glycosidases"/>
    <property type="match status" value="1"/>
</dbReference>
<dbReference type="PROSITE" id="PS00775">
    <property type="entry name" value="GLYCOSYL_HYDROL_F3"/>
    <property type="match status" value="1"/>
</dbReference>
<organism evidence="5 6">
    <name type="scientific">Desulfatibacillum aliphaticivorans</name>
    <dbReference type="NCBI Taxonomy" id="218208"/>
    <lineage>
        <taxon>Bacteria</taxon>
        <taxon>Pseudomonadati</taxon>
        <taxon>Thermodesulfobacteriota</taxon>
        <taxon>Desulfobacteria</taxon>
        <taxon>Desulfobacterales</taxon>
        <taxon>Desulfatibacillaceae</taxon>
        <taxon>Desulfatibacillum</taxon>
    </lineage>
</organism>
<dbReference type="eggNOG" id="COG1472">
    <property type="taxonomic scope" value="Bacteria"/>
</dbReference>
<dbReference type="EC" id="3.2.1.52" evidence="5"/>
<dbReference type="InterPro" id="IPR036962">
    <property type="entry name" value="Glyco_hydro_3_N_sf"/>
</dbReference>
<dbReference type="GO" id="GO:0005975">
    <property type="term" value="P:carbohydrate metabolic process"/>
    <property type="evidence" value="ECO:0007669"/>
    <property type="project" value="InterPro"/>
</dbReference>
<evidence type="ECO:0000313" key="5">
    <source>
        <dbReference type="EMBL" id="ACL05672.1"/>
    </source>
</evidence>
<evidence type="ECO:0000256" key="1">
    <source>
        <dbReference type="ARBA" id="ARBA00005336"/>
    </source>
</evidence>
<gene>
    <name evidence="5" type="ordered locus">Dalk_3986</name>
</gene>
<dbReference type="PANTHER" id="PTHR30480:SF16">
    <property type="entry name" value="GLYCOSIDE HYDROLASE FAMILY 3 DOMAIN PROTEIN"/>
    <property type="match status" value="1"/>
</dbReference>
<dbReference type="RefSeq" id="WP_015948721.1">
    <property type="nucleotide sequence ID" value="NC_011768.1"/>
</dbReference>
<dbReference type="InterPro" id="IPR017853">
    <property type="entry name" value="GH"/>
</dbReference>
<sequence length="328" mass="36176">MNIEDLAGQRLMVGYDGTTLNDQLREYIREYRVGGLIFFARNLIEPKQIEQLCRDSQAYAKDQGLPPLLIAVDQEGGPVARLTPPYTQFAGNPGIKSEEDAKEYARVMAKELLEAGFNMNMAPVMDVVPPDFDSIMIGRAFEGGPDEVARLGGYVIQYLQEYGVLAVAKHFPGIGRTTLDSHLELPYSHAPRAQLEAEDLVPFREAVRKQASGVMFSHILYTDLDPDWPASISPAIVSLLREDMGYTGIIMTDDLDMGAVAKQFPIETVVEQFMRSGSDLALICHPGPNIKTAFNIIRKGLESDSTLLEMGRASVQRMLAVKQGIGLP</sequence>
<dbReference type="KEGG" id="dal:Dalk_3986"/>
<dbReference type="GO" id="GO:0009254">
    <property type="term" value="P:peptidoglycan turnover"/>
    <property type="evidence" value="ECO:0007669"/>
    <property type="project" value="TreeGrafter"/>
</dbReference>
<evidence type="ECO:0000256" key="3">
    <source>
        <dbReference type="ARBA" id="ARBA00023295"/>
    </source>
</evidence>